<keyword evidence="2" id="KW-1133">Transmembrane helix</keyword>
<keyword evidence="2" id="KW-0812">Transmembrane</keyword>
<evidence type="ECO:0000256" key="2">
    <source>
        <dbReference type="SAM" id="Phobius"/>
    </source>
</evidence>
<dbReference type="OrthoDB" id="10664467at2759"/>
<dbReference type="KEGG" id="foc:113203856"/>
<keyword evidence="3" id="KW-1185">Reference proteome</keyword>
<dbReference type="Proteomes" id="UP000504606">
    <property type="component" value="Unplaced"/>
</dbReference>
<keyword evidence="2" id="KW-0472">Membrane</keyword>
<gene>
    <name evidence="4" type="primary">LOC113203856</name>
</gene>
<feature type="transmembrane region" description="Helical" evidence="2">
    <location>
        <begin position="132"/>
        <end position="155"/>
    </location>
</feature>
<evidence type="ECO:0000313" key="4">
    <source>
        <dbReference type="RefSeq" id="XP_026274550.2"/>
    </source>
</evidence>
<evidence type="ECO:0000256" key="1">
    <source>
        <dbReference type="SAM" id="MobiDB-lite"/>
    </source>
</evidence>
<feature type="transmembrane region" description="Helical" evidence="2">
    <location>
        <begin position="167"/>
        <end position="191"/>
    </location>
</feature>
<accession>A0A6J1S5R5</accession>
<dbReference type="RefSeq" id="XP_026274550.2">
    <property type="nucleotide sequence ID" value="XM_026418765.2"/>
</dbReference>
<feature type="compositionally biased region" description="Basic and acidic residues" evidence="1">
    <location>
        <begin position="13"/>
        <end position="28"/>
    </location>
</feature>
<proteinExistence type="predicted"/>
<reference evidence="4" key="1">
    <citation type="submission" date="2025-08" db="UniProtKB">
        <authorList>
            <consortium name="RefSeq"/>
        </authorList>
    </citation>
    <scope>IDENTIFICATION</scope>
    <source>
        <tissue evidence="4">Whole organism</tissue>
    </source>
</reference>
<name>A0A6J1S5R5_FRAOC</name>
<feature type="transmembrane region" description="Helical" evidence="2">
    <location>
        <begin position="53"/>
        <end position="79"/>
    </location>
</feature>
<sequence length="468" mass="51767">MSTPGGVRRQPRRRDSGEGGDLDRRHPFENVQRFSSPSRPHRNNSDVDDFRKLGLATGAFCMIQSLLWVAMSTAAILVYRDIIPTAEIPPVNSADLNPNPWEDFDTMLTYLYFKEGAILRMPQEGLVTQHTMYLMMSSIFIINAFWFVTSSVMFAKLRSGGPRSWVLSIRVWAFSTAVVTVMDVVLGSAMVRDLVVLQNDDPATVTTNVLSTRMSHCAALVLVVSLRAGLILVANVGLMISLLYLLSNRLNPPREQASLPSTRESPSATKREGPIDAFLFPNSSDGHMGTRNPAYVPDDVDAFYNPPQSNNWTSFKPPAEEARRAQWLPDPVGPAPALGQKRLRRITPEDMAHLSWMEEPQKHVGVELRRPMGWPSAPTEHRHALLEPEQPARLPSPELPDGQPDGHTGLGPGFGFSYLHGPGHMLPRVRVNPDAPKLPSIPPPDYSPPAARRATGKGFGPAARPDRY</sequence>
<organism evidence="3 4">
    <name type="scientific">Frankliniella occidentalis</name>
    <name type="common">Western flower thrips</name>
    <name type="synonym">Euthrips occidentalis</name>
    <dbReference type="NCBI Taxonomy" id="133901"/>
    <lineage>
        <taxon>Eukaryota</taxon>
        <taxon>Metazoa</taxon>
        <taxon>Ecdysozoa</taxon>
        <taxon>Arthropoda</taxon>
        <taxon>Hexapoda</taxon>
        <taxon>Insecta</taxon>
        <taxon>Pterygota</taxon>
        <taxon>Neoptera</taxon>
        <taxon>Paraneoptera</taxon>
        <taxon>Thysanoptera</taxon>
        <taxon>Terebrantia</taxon>
        <taxon>Thripoidea</taxon>
        <taxon>Thripidae</taxon>
        <taxon>Frankliniella</taxon>
    </lineage>
</organism>
<protein>
    <submittedName>
        <fullName evidence="4">Uncharacterized protein LOC113203856</fullName>
    </submittedName>
</protein>
<dbReference type="GeneID" id="113203856"/>
<feature type="region of interest" description="Disordered" evidence="1">
    <location>
        <begin position="1"/>
        <end position="46"/>
    </location>
</feature>
<evidence type="ECO:0000313" key="3">
    <source>
        <dbReference type="Proteomes" id="UP000504606"/>
    </source>
</evidence>
<feature type="region of interest" description="Disordered" evidence="1">
    <location>
        <begin position="391"/>
        <end position="468"/>
    </location>
</feature>
<feature type="transmembrane region" description="Helical" evidence="2">
    <location>
        <begin position="218"/>
        <end position="246"/>
    </location>
</feature>
<dbReference type="AlphaFoldDB" id="A0A6J1S5R5"/>